<dbReference type="EMBL" id="APJX01000004">
    <property type="protein sequence ID" value="EMS79595.1"/>
    <property type="molecule type" value="Genomic_DNA"/>
</dbReference>
<evidence type="ECO:0000313" key="6">
    <source>
        <dbReference type="Proteomes" id="UP000014216"/>
    </source>
</evidence>
<evidence type="ECO:0000313" key="5">
    <source>
        <dbReference type="EMBL" id="EMS79595.1"/>
    </source>
</evidence>
<keyword evidence="1" id="KW-0805">Transcription regulation</keyword>
<organism evidence="5 6">
    <name type="scientific">Desulfotignum phosphitoxidans DSM 13687</name>
    <dbReference type="NCBI Taxonomy" id="1286635"/>
    <lineage>
        <taxon>Bacteria</taxon>
        <taxon>Pseudomonadati</taxon>
        <taxon>Thermodesulfobacteriota</taxon>
        <taxon>Desulfobacteria</taxon>
        <taxon>Desulfobacterales</taxon>
        <taxon>Desulfobacteraceae</taxon>
        <taxon>Desulfotignum</taxon>
    </lineage>
</organism>
<dbReference type="Proteomes" id="UP000014216">
    <property type="component" value="Unassembled WGS sequence"/>
</dbReference>
<accession>S0FY08</accession>
<gene>
    <name evidence="5" type="ORF">Dpo_4c01440</name>
</gene>
<dbReference type="PANTHER" id="PTHR43537">
    <property type="entry name" value="TRANSCRIPTIONAL REGULATOR, GNTR FAMILY"/>
    <property type="match status" value="1"/>
</dbReference>
<dbReference type="InterPro" id="IPR036390">
    <property type="entry name" value="WH_DNA-bd_sf"/>
</dbReference>
<dbReference type="SMART" id="SM00345">
    <property type="entry name" value="HTH_GNTR"/>
    <property type="match status" value="1"/>
</dbReference>
<evidence type="ECO:0000256" key="1">
    <source>
        <dbReference type="ARBA" id="ARBA00023015"/>
    </source>
</evidence>
<keyword evidence="3" id="KW-0804">Transcription</keyword>
<dbReference type="RefSeq" id="WP_006965838.1">
    <property type="nucleotide sequence ID" value="NZ_APJX01000004.1"/>
</dbReference>
<evidence type="ECO:0000259" key="4">
    <source>
        <dbReference type="PROSITE" id="PS50949"/>
    </source>
</evidence>
<dbReference type="Gene3D" id="1.10.10.10">
    <property type="entry name" value="Winged helix-like DNA-binding domain superfamily/Winged helix DNA-binding domain"/>
    <property type="match status" value="1"/>
</dbReference>
<dbReference type="SMART" id="SM00895">
    <property type="entry name" value="FCD"/>
    <property type="match status" value="1"/>
</dbReference>
<feature type="domain" description="HTH gntR-type" evidence="4">
    <location>
        <begin position="14"/>
        <end position="81"/>
    </location>
</feature>
<dbReference type="PROSITE" id="PS50949">
    <property type="entry name" value="HTH_GNTR"/>
    <property type="match status" value="1"/>
</dbReference>
<dbReference type="AlphaFoldDB" id="S0FY08"/>
<dbReference type="InterPro" id="IPR036388">
    <property type="entry name" value="WH-like_DNA-bd_sf"/>
</dbReference>
<proteinExistence type="predicted"/>
<dbReference type="Pfam" id="PF00392">
    <property type="entry name" value="GntR"/>
    <property type="match status" value="1"/>
</dbReference>
<dbReference type="GO" id="GO:0003677">
    <property type="term" value="F:DNA binding"/>
    <property type="evidence" value="ECO:0007669"/>
    <property type="project" value="UniProtKB-KW"/>
</dbReference>
<evidence type="ECO:0000256" key="2">
    <source>
        <dbReference type="ARBA" id="ARBA00023125"/>
    </source>
</evidence>
<keyword evidence="2" id="KW-0238">DNA-binding</keyword>
<dbReference type="InterPro" id="IPR011711">
    <property type="entry name" value="GntR_C"/>
</dbReference>
<dbReference type="GO" id="GO:0003700">
    <property type="term" value="F:DNA-binding transcription factor activity"/>
    <property type="evidence" value="ECO:0007669"/>
    <property type="project" value="InterPro"/>
</dbReference>
<dbReference type="SUPFAM" id="SSF46785">
    <property type="entry name" value="Winged helix' DNA-binding domain"/>
    <property type="match status" value="1"/>
</dbReference>
<keyword evidence="6" id="KW-1185">Reference proteome</keyword>
<dbReference type="InterPro" id="IPR000524">
    <property type="entry name" value="Tscrpt_reg_HTH_GntR"/>
</dbReference>
<evidence type="ECO:0000256" key="3">
    <source>
        <dbReference type="ARBA" id="ARBA00023163"/>
    </source>
</evidence>
<comment type="caution">
    <text evidence="5">The sequence shown here is derived from an EMBL/GenBank/DDBJ whole genome shotgun (WGS) entry which is preliminary data.</text>
</comment>
<dbReference type="PANTHER" id="PTHR43537:SF51">
    <property type="entry name" value="HTH-TYPE TRANSCRIPTIONAL REGULATOR LGOR-RELATED"/>
    <property type="match status" value="1"/>
</dbReference>
<dbReference type="Gene3D" id="1.20.120.530">
    <property type="entry name" value="GntR ligand-binding domain-like"/>
    <property type="match status" value="1"/>
</dbReference>
<sequence length="233" mass="27358">MKQPKKTVPRKTKEDFTREAYMGIRRMFFHNEIIPGQKVSYGDLAKRLNMSTTPVIQALKHLEFQGLVRHEPNRGYYTENVSLAEITEIYEFRELIEVSLLSATIENIGRRGITQLKKALDSHLAAVRDIYLKERLLKDMEFHLKLAQLSDNQIQFNTLKYLFDLLYLKYRGNILFVTPMDRVDNEHIQLYEAIENKDLAQARAVLSRHIANVKKHAIESTRRALQEKRIKMV</sequence>
<reference evidence="5 6" key="1">
    <citation type="journal article" date="2013" name="Genome Announc.">
        <title>Draft Genome Sequence of Desulfotignum phosphitoxidans DSM 13687 Strain FiPS-3.</title>
        <authorList>
            <person name="Poehlein A."/>
            <person name="Daniel R."/>
            <person name="Simeonova D.D."/>
        </authorList>
    </citation>
    <scope>NUCLEOTIDE SEQUENCE [LARGE SCALE GENOMIC DNA]</scope>
    <source>
        <strain evidence="5 6">DSM 13687</strain>
    </source>
</reference>
<dbReference type="OrthoDB" id="9812645at2"/>
<protein>
    <submittedName>
        <fullName evidence="5">Putative sugar biosynthesis regulator, GntR family protein</fullName>
    </submittedName>
</protein>
<name>S0FY08_9BACT</name>
<dbReference type="SUPFAM" id="SSF48008">
    <property type="entry name" value="GntR ligand-binding domain-like"/>
    <property type="match status" value="1"/>
</dbReference>
<dbReference type="InterPro" id="IPR008920">
    <property type="entry name" value="TF_FadR/GntR_C"/>
</dbReference>
<dbReference type="Pfam" id="PF07729">
    <property type="entry name" value="FCD"/>
    <property type="match status" value="1"/>
</dbReference>